<dbReference type="CDD" id="cd03216">
    <property type="entry name" value="ABC_Carb_Monos_I"/>
    <property type="match status" value="1"/>
</dbReference>
<evidence type="ECO:0000313" key="10">
    <source>
        <dbReference type="EMBL" id="MUK87540.1"/>
    </source>
</evidence>
<keyword evidence="5" id="KW-0547">Nucleotide-binding</keyword>
<comment type="subcellular location">
    <subcellularLocation>
        <location evidence="1">Cell membrane</location>
        <topology evidence="1">Peripheral membrane protein</topology>
    </subcellularLocation>
</comment>
<keyword evidence="2" id="KW-0813">Transport</keyword>
<dbReference type="GO" id="GO:0016887">
    <property type="term" value="F:ATP hydrolysis activity"/>
    <property type="evidence" value="ECO:0007669"/>
    <property type="project" value="InterPro"/>
</dbReference>
<dbReference type="InterPro" id="IPR050107">
    <property type="entry name" value="ABC_carbohydrate_import_ATPase"/>
</dbReference>
<dbReference type="GO" id="GO:0005886">
    <property type="term" value="C:plasma membrane"/>
    <property type="evidence" value="ECO:0007669"/>
    <property type="project" value="UniProtKB-SubCell"/>
</dbReference>
<evidence type="ECO:0000256" key="8">
    <source>
        <dbReference type="ARBA" id="ARBA00023136"/>
    </source>
</evidence>
<keyword evidence="8" id="KW-0472">Membrane</keyword>
<evidence type="ECO:0000256" key="6">
    <source>
        <dbReference type="ARBA" id="ARBA00022840"/>
    </source>
</evidence>
<dbReference type="AlphaFoldDB" id="A0A6N8FDE7"/>
<keyword evidence="4" id="KW-0677">Repeat</keyword>
<dbReference type="CDD" id="cd03215">
    <property type="entry name" value="ABC_Carb_Monos_II"/>
    <property type="match status" value="1"/>
</dbReference>
<dbReference type="Proteomes" id="UP000469125">
    <property type="component" value="Unassembled WGS sequence"/>
</dbReference>
<dbReference type="GO" id="GO:0005524">
    <property type="term" value="F:ATP binding"/>
    <property type="evidence" value="ECO:0007669"/>
    <property type="project" value="UniProtKB-KW"/>
</dbReference>
<sequence>MRIEMKNIRKSFGSNDVIKDVSFSVEGGEICALLGENGAGKSTLMNILGGVYQTDAGSILVNGQQVDFEKPSDSMEAGIAFIHQELNLINDLPIYENMFLGREIKTKRGSLDLKQMYQQTADMFERMNIDLDPGKMVRDLDASYKQIVEICRAMMTNASIIIMDEPTTSLTDSEIVRVFNMMETMKEHNVGIIFISHKLKEVLQICNKYLVLRDGNLVAEGNVSDVTTKDLASYMVGYDVRTESLRREKNMEEEDKEEVLRVEGLTDKHHFRDISFSVKAGEIVGVTGLLGDGRSELFQAIFGADPFSSGKIYLNGKEVNIGSTYQAIKEGIAYLPRNRKENGILKDMNIFENASIVTWPMFSKRGVINTAKHKQKFKEHRGTLRLKMGELTDSITSLSGGNQQKVVLSKWLAANPRLLILDNPTQGVDVGAKEDIYDIIIKLAEENIAIVVLSSEAHEIIRVCDRALVMYHGVIQGEVRDDRMNEQEIMRLATGGDFGLERREHQYET</sequence>
<organism evidence="10 11">
    <name type="scientific">Ornithinibacillus caprae</name>
    <dbReference type="NCBI Taxonomy" id="2678566"/>
    <lineage>
        <taxon>Bacteria</taxon>
        <taxon>Bacillati</taxon>
        <taxon>Bacillota</taxon>
        <taxon>Bacilli</taxon>
        <taxon>Bacillales</taxon>
        <taxon>Bacillaceae</taxon>
        <taxon>Ornithinibacillus</taxon>
    </lineage>
</organism>
<evidence type="ECO:0000256" key="1">
    <source>
        <dbReference type="ARBA" id="ARBA00004202"/>
    </source>
</evidence>
<name>A0A6N8FDE7_9BACI</name>
<proteinExistence type="predicted"/>
<feature type="domain" description="ABC transporter" evidence="9">
    <location>
        <begin position="3"/>
        <end position="239"/>
    </location>
</feature>
<evidence type="ECO:0000256" key="5">
    <source>
        <dbReference type="ARBA" id="ARBA00022741"/>
    </source>
</evidence>
<keyword evidence="7" id="KW-1278">Translocase</keyword>
<keyword evidence="11" id="KW-1185">Reference proteome</keyword>
<evidence type="ECO:0000256" key="3">
    <source>
        <dbReference type="ARBA" id="ARBA00022475"/>
    </source>
</evidence>
<evidence type="ECO:0000256" key="7">
    <source>
        <dbReference type="ARBA" id="ARBA00022967"/>
    </source>
</evidence>
<dbReference type="EMBL" id="WOCA01000002">
    <property type="protein sequence ID" value="MUK87540.1"/>
    <property type="molecule type" value="Genomic_DNA"/>
</dbReference>
<dbReference type="PROSITE" id="PS50893">
    <property type="entry name" value="ABC_TRANSPORTER_2"/>
    <property type="match status" value="2"/>
</dbReference>
<dbReference type="SMART" id="SM00382">
    <property type="entry name" value="AAA"/>
    <property type="match status" value="2"/>
</dbReference>
<comment type="caution">
    <text evidence="10">The sequence shown here is derived from an EMBL/GenBank/DDBJ whole genome shotgun (WGS) entry which is preliminary data.</text>
</comment>
<dbReference type="InterPro" id="IPR003439">
    <property type="entry name" value="ABC_transporter-like_ATP-bd"/>
</dbReference>
<gene>
    <name evidence="10" type="ORF">GMD78_03880</name>
</gene>
<reference evidence="10 11" key="1">
    <citation type="submission" date="2019-11" db="EMBL/GenBank/DDBJ databases">
        <authorList>
            <person name="Li X."/>
        </authorList>
    </citation>
    <scope>NUCLEOTIDE SEQUENCE [LARGE SCALE GENOMIC DNA]</scope>
    <source>
        <strain evidence="10 11">L9</strain>
    </source>
</reference>
<evidence type="ECO:0000256" key="2">
    <source>
        <dbReference type="ARBA" id="ARBA00022448"/>
    </source>
</evidence>
<accession>A0A6N8FDE7</accession>
<protein>
    <submittedName>
        <fullName evidence="10">ATP-binding cassette domain-containing protein</fullName>
    </submittedName>
</protein>
<keyword evidence="6 10" id="KW-0067">ATP-binding</keyword>
<evidence type="ECO:0000259" key="9">
    <source>
        <dbReference type="PROSITE" id="PS50893"/>
    </source>
</evidence>
<dbReference type="InterPro" id="IPR003593">
    <property type="entry name" value="AAA+_ATPase"/>
</dbReference>
<dbReference type="InterPro" id="IPR017871">
    <property type="entry name" value="ABC_transporter-like_CS"/>
</dbReference>
<dbReference type="PANTHER" id="PTHR43790:SF9">
    <property type="entry name" value="GALACTOFURANOSE TRANSPORTER ATP-BINDING PROTEIN YTFR"/>
    <property type="match status" value="1"/>
</dbReference>
<evidence type="ECO:0000256" key="4">
    <source>
        <dbReference type="ARBA" id="ARBA00022737"/>
    </source>
</evidence>
<feature type="domain" description="ABC transporter" evidence="9">
    <location>
        <begin position="240"/>
        <end position="497"/>
    </location>
</feature>
<dbReference type="FunFam" id="3.40.50.300:FF:000127">
    <property type="entry name" value="Ribose import ATP-binding protein RbsA"/>
    <property type="match status" value="1"/>
</dbReference>
<dbReference type="SUPFAM" id="SSF52540">
    <property type="entry name" value="P-loop containing nucleoside triphosphate hydrolases"/>
    <property type="match status" value="2"/>
</dbReference>
<dbReference type="PROSITE" id="PS00211">
    <property type="entry name" value="ABC_TRANSPORTER_1"/>
    <property type="match status" value="1"/>
</dbReference>
<dbReference type="Gene3D" id="3.40.50.300">
    <property type="entry name" value="P-loop containing nucleotide triphosphate hydrolases"/>
    <property type="match status" value="2"/>
</dbReference>
<keyword evidence="3" id="KW-1003">Cell membrane</keyword>
<dbReference type="InterPro" id="IPR027417">
    <property type="entry name" value="P-loop_NTPase"/>
</dbReference>
<evidence type="ECO:0000313" key="11">
    <source>
        <dbReference type="Proteomes" id="UP000469125"/>
    </source>
</evidence>
<dbReference type="RefSeq" id="WP_155667318.1">
    <property type="nucleotide sequence ID" value="NZ_WOCA01000002.1"/>
</dbReference>
<dbReference type="Pfam" id="PF00005">
    <property type="entry name" value="ABC_tran"/>
    <property type="match status" value="2"/>
</dbReference>
<dbReference type="PANTHER" id="PTHR43790">
    <property type="entry name" value="CARBOHYDRATE TRANSPORT ATP-BINDING PROTEIN MG119-RELATED"/>
    <property type="match status" value="1"/>
</dbReference>